<proteinExistence type="predicted"/>
<evidence type="ECO:0000256" key="1">
    <source>
        <dbReference type="SAM" id="MobiDB-lite"/>
    </source>
</evidence>
<evidence type="ECO:0000313" key="2">
    <source>
        <dbReference type="EMBL" id="MCY9522190.1"/>
    </source>
</evidence>
<dbReference type="Proteomes" id="UP001207626">
    <property type="component" value="Unassembled WGS sequence"/>
</dbReference>
<dbReference type="EMBL" id="JAMDLW010000032">
    <property type="protein sequence ID" value="MCY9522190.1"/>
    <property type="molecule type" value="Genomic_DNA"/>
</dbReference>
<protein>
    <recommendedName>
        <fullName evidence="4">Lipoprotein</fullName>
    </recommendedName>
</protein>
<comment type="caution">
    <text evidence="2">The sequence shown here is derived from an EMBL/GenBank/DDBJ whole genome shotgun (WGS) entry which is preliminary data.</text>
</comment>
<accession>A0ABT4DXV6</accession>
<evidence type="ECO:0008006" key="4">
    <source>
        <dbReference type="Google" id="ProtNLM"/>
    </source>
</evidence>
<evidence type="ECO:0000313" key="3">
    <source>
        <dbReference type="Proteomes" id="UP001207626"/>
    </source>
</evidence>
<sequence>MFNNVYLKTIIMFVSIMFITGCSSGANIENNDKDVNENNPFKVETSTKKDKQNENKSLEKLILIQVKEKVKSEILELSVSSTYYENKMVFATFEFKTEGRAYTGLIYAQLNEETKKWIPGYMDVFSTDDTKALSVIKVSGKLIDQDRNFDAVLGNVVDHRIKDIYIEYPSNIINLLKIDEGQKTYLDVEIGRNIKPLSVTAKGNNGKIIIEYDMRK</sequence>
<reference evidence="2 3" key="1">
    <citation type="submission" date="2022-05" db="EMBL/GenBank/DDBJ databases">
        <title>Genome Sequencing of Bee-Associated Microbes.</title>
        <authorList>
            <person name="Dunlap C."/>
        </authorList>
    </citation>
    <scope>NUCLEOTIDE SEQUENCE [LARGE SCALE GENOMIC DNA]</scope>
    <source>
        <strain evidence="2 3">NRRL NRS-1438</strain>
    </source>
</reference>
<name>A0ABT4DXV6_9BACL</name>
<feature type="region of interest" description="Disordered" evidence="1">
    <location>
        <begin position="29"/>
        <end position="52"/>
    </location>
</feature>
<keyword evidence="3" id="KW-1185">Reference proteome</keyword>
<gene>
    <name evidence="2" type="ORF">M5X09_21465</name>
</gene>
<dbReference type="RefSeq" id="WP_087434590.1">
    <property type="nucleotide sequence ID" value="NZ_JAMDLV010000070.1"/>
</dbReference>
<organism evidence="2 3">
    <name type="scientific">Paenibacillus apiarius</name>
    <dbReference type="NCBI Taxonomy" id="46240"/>
    <lineage>
        <taxon>Bacteria</taxon>
        <taxon>Bacillati</taxon>
        <taxon>Bacillota</taxon>
        <taxon>Bacilli</taxon>
        <taxon>Bacillales</taxon>
        <taxon>Paenibacillaceae</taxon>
        <taxon>Paenibacillus</taxon>
    </lineage>
</organism>